<name>A0A3D9IU64_9BACL</name>
<proteinExistence type="predicted"/>
<gene>
    <name evidence="2" type="ORF">DFP98_12033</name>
</gene>
<sequence length="335" mass="36194">MKGKAVVFPDRNRVSFQTVDIPEPGDDDIVVEVRHSWISAGTEGSFLRGERIAGERPYAEGDPWPFPHAAGYQKVGIVRSVGRAVQGLREGDRVFVAMSRVSGLYFAEAGHIQPSVSGADQVWKLPDETDDKSMSAYAGLVLAQVGYNCGMRPAVAPGELAVVIGDGLVGHWAAQTLAHRGAEVAMLGRHDGRLGLAEASVRKVNMRRETAGSALRGEAVAIVVDTVGAMESVRELQSLMKRDSHLVSAGYLGTEGVVDIQKLREQEITLHTPSGWTGPRMEATIQAIREGWLKTVPLITHRYPAHEAEKAWELIRGGSEACLGVLLDWEGVSES</sequence>
<dbReference type="Proteomes" id="UP000256977">
    <property type="component" value="Unassembled WGS sequence"/>
</dbReference>
<dbReference type="RefSeq" id="WP_116062956.1">
    <property type="nucleotide sequence ID" value="NZ_QRDZ01000020.1"/>
</dbReference>
<dbReference type="EMBL" id="QRDZ01000020">
    <property type="protein sequence ID" value="RED65284.1"/>
    <property type="molecule type" value="Genomic_DNA"/>
</dbReference>
<dbReference type="AlphaFoldDB" id="A0A3D9IU64"/>
<evidence type="ECO:0000313" key="3">
    <source>
        <dbReference type="Proteomes" id="UP000256977"/>
    </source>
</evidence>
<dbReference type="InterPro" id="IPR011032">
    <property type="entry name" value="GroES-like_sf"/>
</dbReference>
<keyword evidence="3" id="KW-1185">Reference proteome</keyword>
<evidence type="ECO:0000256" key="1">
    <source>
        <dbReference type="ARBA" id="ARBA00023002"/>
    </source>
</evidence>
<dbReference type="Pfam" id="PF13602">
    <property type="entry name" value="ADH_zinc_N_2"/>
    <property type="match status" value="1"/>
</dbReference>
<dbReference type="PANTHER" id="PTHR43401:SF2">
    <property type="entry name" value="L-THREONINE 3-DEHYDROGENASE"/>
    <property type="match status" value="1"/>
</dbReference>
<reference evidence="2 3" key="1">
    <citation type="submission" date="2018-07" db="EMBL/GenBank/DDBJ databases">
        <title>Genomic Encyclopedia of Type Strains, Phase III (KMG-III): the genomes of soil and plant-associated and newly described type strains.</title>
        <authorList>
            <person name="Whitman W."/>
        </authorList>
    </citation>
    <scope>NUCLEOTIDE SEQUENCE [LARGE SCALE GENOMIC DNA]</scope>
    <source>
        <strain evidence="2 3">CECT 7287</strain>
    </source>
</reference>
<dbReference type="Gene3D" id="3.90.180.10">
    <property type="entry name" value="Medium-chain alcohol dehydrogenases, catalytic domain"/>
    <property type="match status" value="2"/>
</dbReference>
<dbReference type="Gene3D" id="3.40.50.720">
    <property type="entry name" value="NAD(P)-binding Rossmann-like Domain"/>
    <property type="match status" value="1"/>
</dbReference>
<organism evidence="2 3">
    <name type="scientific">Cohnella phaseoli</name>
    <dbReference type="NCBI Taxonomy" id="456490"/>
    <lineage>
        <taxon>Bacteria</taxon>
        <taxon>Bacillati</taxon>
        <taxon>Bacillota</taxon>
        <taxon>Bacilli</taxon>
        <taxon>Bacillales</taxon>
        <taxon>Paenibacillaceae</taxon>
        <taxon>Cohnella</taxon>
    </lineage>
</organism>
<evidence type="ECO:0000313" key="2">
    <source>
        <dbReference type="EMBL" id="RED65284.1"/>
    </source>
</evidence>
<dbReference type="PANTHER" id="PTHR43401">
    <property type="entry name" value="L-THREONINE 3-DEHYDROGENASE"/>
    <property type="match status" value="1"/>
</dbReference>
<protein>
    <submittedName>
        <fullName evidence="2">2-desacetyl-2-hydroxyethyl bacteriochlorophyllide A dehydrogenase</fullName>
    </submittedName>
</protein>
<dbReference type="OrthoDB" id="9806940at2"/>
<accession>A0A3D9IU64</accession>
<dbReference type="InterPro" id="IPR050129">
    <property type="entry name" value="Zn_alcohol_dh"/>
</dbReference>
<dbReference type="GO" id="GO:0016491">
    <property type="term" value="F:oxidoreductase activity"/>
    <property type="evidence" value="ECO:0007669"/>
    <property type="project" value="UniProtKB-KW"/>
</dbReference>
<dbReference type="SUPFAM" id="SSF50129">
    <property type="entry name" value="GroES-like"/>
    <property type="match status" value="1"/>
</dbReference>
<dbReference type="InterPro" id="IPR036291">
    <property type="entry name" value="NAD(P)-bd_dom_sf"/>
</dbReference>
<dbReference type="SUPFAM" id="SSF51735">
    <property type="entry name" value="NAD(P)-binding Rossmann-fold domains"/>
    <property type="match status" value="1"/>
</dbReference>
<keyword evidence="1" id="KW-0560">Oxidoreductase</keyword>
<comment type="caution">
    <text evidence="2">The sequence shown here is derived from an EMBL/GenBank/DDBJ whole genome shotgun (WGS) entry which is preliminary data.</text>
</comment>